<organism evidence="2 3">
    <name type="scientific">Mycobacterium mantenii</name>
    <dbReference type="NCBI Taxonomy" id="560555"/>
    <lineage>
        <taxon>Bacteria</taxon>
        <taxon>Bacillati</taxon>
        <taxon>Actinomycetota</taxon>
        <taxon>Actinomycetes</taxon>
        <taxon>Mycobacteriales</taxon>
        <taxon>Mycobacteriaceae</taxon>
        <taxon>Mycobacterium</taxon>
        <taxon>Mycobacterium avium complex (MAC)</taxon>
    </lineage>
</organism>
<evidence type="ECO:0008006" key="4">
    <source>
        <dbReference type="Google" id="ProtNLM"/>
    </source>
</evidence>
<evidence type="ECO:0000256" key="1">
    <source>
        <dbReference type="SAM" id="Coils"/>
    </source>
</evidence>
<keyword evidence="3" id="KW-1185">Reference proteome</keyword>
<gene>
    <name evidence="2" type="ORF">MMAN_09700</name>
</gene>
<evidence type="ECO:0000313" key="2">
    <source>
        <dbReference type="EMBL" id="BBY36836.1"/>
    </source>
</evidence>
<evidence type="ECO:0000313" key="3">
    <source>
        <dbReference type="Proteomes" id="UP000465812"/>
    </source>
</evidence>
<accession>A0ABM7JMV2</accession>
<sequence length="140" mass="15549">MPANSSRRYPPELRERAVRIVVEVREQHETEWAAMRAVSELLGIGTTETVRKWVRRAEIDAGSRPGVSSEESAELKRLKRENAELKRANAILKSASLSLRQCHPDEVRWGSLVSSLPQFWLVAFPAMCGPAGPALSSDVA</sequence>
<dbReference type="EMBL" id="AP022590">
    <property type="protein sequence ID" value="BBY36836.1"/>
    <property type="molecule type" value="Genomic_DNA"/>
</dbReference>
<dbReference type="Proteomes" id="UP000465812">
    <property type="component" value="Chromosome"/>
</dbReference>
<reference evidence="2 3" key="1">
    <citation type="journal article" date="2019" name="Emerg. Microbes Infect.">
        <title>Comprehensive subspecies identification of 175 nontuberculous mycobacteria species based on 7547 genomic profiles.</title>
        <authorList>
            <person name="Matsumoto Y."/>
            <person name="Kinjo T."/>
            <person name="Motooka D."/>
            <person name="Nabeya D."/>
            <person name="Jung N."/>
            <person name="Uechi K."/>
            <person name="Horii T."/>
            <person name="Iida T."/>
            <person name="Fujita J."/>
            <person name="Nakamura S."/>
        </authorList>
    </citation>
    <scope>NUCLEOTIDE SEQUENCE [LARGE SCALE GENOMIC DNA]</scope>
    <source>
        <strain evidence="2 3">JCM 18113</strain>
    </source>
</reference>
<dbReference type="Gene3D" id="1.10.10.10">
    <property type="entry name" value="Winged helix-like DNA-binding domain superfamily/Winged helix DNA-binding domain"/>
    <property type="match status" value="1"/>
</dbReference>
<dbReference type="InterPro" id="IPR036388">
    <property type="entry name" value="WH-like_DNA-bd_sf"/>
</dbReference>
<dbReference type="InterPro" id="IPR009057">
    <property type="entry name" value="Homeodomain-like_sf"/>
</dbReference>
<proteinExistence type="predicted"/>
<keyword evidence="1" id="KW-0175">Coiled coil</keyword>
<feature type="coiled-coil region" evidence="1">
    <location>
        <begin position="68"/>
        <end position="98"/>
    </location>
</feature>
<protein>
    <recommendedName>
        <fullName evidence="4">Transposase</fullName>
    </recommendedName>
</protein>
<dbReference type="SUPFAM" id="SSF46689">
    <property type="entry name" value="Homeodomain-like"/>
    <property type="match status" value="1"/>
</dbReference>
<name>A0ABM7JMV2_MYCNT</name>